<comment type="subcellular location">
    <subcellularLocation>
        <location evidence="1">Membrane</location>
        <topology evidence="1">Single-pass type IV membrane protein</topology>
    </subcellularLocation>
</comment>
<dbReference type="PANTHER" id="PTHR15959">
    <property type="entry name" value="SYNTAXIN-18"/>
    <property type="match status" value="1"/>
</dbReference>
<gene>
    <name evidence="11" type="ORF">TeGR_g1792</name>
</gene>
<evidence type="ECO:0000256" key="4">
    <source>
        <dbReference type="ARBA" id="ARBA00022692"/>
    </source>
</evidence>
<name>A0ABQ6MV10_9STRA</name>
<feature type="compositionally biased region" description="Low complexity" evidence="9">
    <location>
        <begin position="172"/>
        <end position="185"/>
    </location>
</feature>
<dbReference type="PANTHER" id="PTHR15959:SF0">
    <property type="entry name" value="SYNTAXIN-18"/>
    <property type="match status" value="1"/>
</dbReference>
<comment type="caution">
    <text evidence="11">The sequence shown here is derived from an EMBL/GenBank/DDBJ whole genome shotgun (WGS) entry which is preliminary data.</text>
</comment>
<evidence type="ECO:0000313" key="12">
    <source>
        <dbReference type="Proteomes" id="UP001165060"/>
    </source>
</evidence>
<keyword evidence="6 10" id="KW-1133">Transmembrane helix</keyword>
<feature type="region of interest" description="Disordered" evidence="9">
    <location>
        <begin position="151"/>
        <end position="200"/>
    </location>
</feature>
<accession>A0ABQ6MV10</accession>
<evidence type="ECO:0000256" key="9">
    <source>
        <dbReference type="SAM" id="MobiDB-lite"/>
    </source>
</evidence>
<dbReference type="EMBL" id="BRYB01000576">
    <property type="protein sequence ID" value="GMI33231.1"/>
    <property type="molecule type" value="Genomic_DNA"/>
</dbReference>
<evidence type="ECO:0000256" key="6">
    <source>
        <dbReference type="ARBA" id="ARBA00022989"/>
    </source>
</evidence>
<evidence type="ECO:0000256" key="2">
    <source>
        <dbReference type="ARBA" id="ARBA00009063"/>
    </source>
</evidence>
<dbReference type="Proteomes" id="UP001165060">
    <property type="component" value="Unassembled WGS sequence"/>
</dbReference>
<keyword evidence="12" id="KW-1185">Reference proteome</keyword>
<dbReference type="Gene3D" id="1.20.5.110">
    <property type="match status" value="1"/>
</dbReference>
<proteinExistence type="inferred from homology"/>
<dbReference type="SUPFAM" id="SSF58038">
    <property type="entry name" value="SNARE fusion complex"/>
    <property type="match status" value="1"/>
</dbReference>
<evidence type="ECO:0008006" key="13">
    <source>
        <dbReference type="Google" id="ProtNLM"/>
    </source>
</evidence>
<evidence type="ECO:0000256" key="1">
    <source>
        <dbReference type="ARBA" id="ARBA00004211"/>
    </source>
</evidence>
<evidence type="ECO:0000256" key="3">
    <source>
        <dbReference type="ARBA" id="ARBA00022448"/>
    </source>
</evidence>
<keyword evidence="4 10" id="KW-0812">Transmembrane</keyword>
<keyword evidence="3" id="KW-0813">Transport</keyword>
<protein>
    <recommendedName>
        <fullName evidence="13">t-SNARE coiled-coil homology domain-containing protein</fullName>
    </recommendedName>
</protein>
<feature type="transmembrane region" description="Helical" evidence="10">
    <location>
        <begin position="283"/>
        <end position="302"/>
    </location>
</feature>
<keyword evidence="8 10" id="KW-0472">Membrane</keyword>
<evidence type="ECO:0000256" key="8">
    <source>
        <dbReference type="ARBA" id="ARBA00023136"/>
    </source>
</evidence>
<sequence length="304" mass="32939">MCPSSLLIPPPDPAAESEWTSSTLPLALSFLSQTARRLELLRSSLDVPPSPPPPHSHQHKMSVVAALFSELDALSSLFKRAAASSKRPSLAVRSASLADLASGGTKRRRREKLKRLLVGDDDRRLCEEGMELAGEEREEVEAMGEFLRPKRVPEVAAAPPPSTLPSRPPPSESTAASSISTTIPDEAPDEDPDEDPDSAFNQSLALEGSILVATMHSSLDAAEEIESKMSSITALLSSFAALVQEQSETVREIGELAGQARGEVEKGGDELVTAKKRMDGSQMWIPMFNLFMAFLLLFMHWINP</sequence>
<keyword evidence="5" id="KW-0653">Protein transport</keyword>
<feature type="compositionally biased region" description="Acidic residues" evidence="9">
    <location>
        <begin position="186"/>
        <end position="197"/>
    </location>
</feature>
<organism evidence="11 12">
    <name type="scientific">Tetraparma gracilis</name>
    <dbReference type="NCBI Taxonomy" id="2962635"/>
    <lineage>
        <taxon>Eukaryota</taxon>
        <taxon>Sar</taxon>
        <taxon>Stramenopiles</taxon>
        <taxon>Ochrophyta</taxon>
        <taxon>Bolidophyceae</taxon>
        <taxon>Parmales</taxon>
        <taxon>Triparmaceae</taxon>
        <taxon>Tetraparma</taxon>
    </lineage>
</organism>
<comment type="similarity">
    <text evidence="2">Belongs to the syntaxin family.</text>
</comment>
<evidence type="ECO:0000256" key="7">
    <source>
        <dbReference type="ARBA" id="ARBA00023054"/>
    </source>
</evidence>
<keyword evidence="7" id="KW-0175">Coiled coil</keyword>
<evidence type="ECO:0000313" key="11">
    <source>
        <dbReference type="EMBL" id="GMI33231.1"/>
    </source>
</evidence>
<feature type="compositionally biased region" description="Pro residues" evidence="9">
    <location>
        <begin position="158"/>
        <end position="171"/>
    </location>
</feature>
<evidence type="ECO:0000256" key="10">
    <source>
        <dbReference type="SAM" id="Phobius"/>
    </source>
</evidence>
<reference evidence="11 12" key="1">
    <citation type="journal article" date="2023" name="Commun. Biol.">
        <title>Genome analysis of Parmales, the sister group of diatoms, reveals the evolutionary specialization of diatoms from phago-mixotrophs to photoautotrophs.</title>
        <authorList>
            <person name="Ban H."/>
            <person name="Sato S."/>
            <person name="Yoshikawa S."/>
            <person name="Yamada K."/>
            <person name="Nakamura Y."/>
            <person name="Ichinomiya M."/>
            <person name="Sato N."/>
            <person name="Blanc-Mathieu R."/>
            <person name="Endo H."/>
            <person name="Kuwata A."/>
            <person name="Ogata H."/>
        </authorList>
    </citation>
    <scope>NUCLEOTIDE SEQUENCE [LARGE SCALE GENOMIC DNA]</scope>
</reference>
<evidence type="ECO:0000256" key="5">
    <source>
        <dbReference type="ARBA" id="ARBA00022927"/>
    </source>
</evidence>